<keyword evidence="2" id="KW-1185">Reference proteome</keyword>
<accession>A0ABD1BQR4</accession>
<dbReference type="AlphaFoldDB" id="A0ABD1BQR4"/>
<organism evidence="1 2">
    <name type="scientific">Cardamine amara subsp. amara</name>
    <dbReference type="NCBI Taxonomy" id="228776"/>
    <lineage>
        <taxon>Eukaryota</taxon>
        <taxon>Viridiplantae</taxon>
        <taxon>Streptophyta</taxon>
        <taxon>Embryophyta</taxon>
        <taxon>Tracheophyta</taxon>
        <taxon>Spermatophyta</taxon>
        <taxon>Magnoliopsida</taxon>
        <taxon>eudicotyledons</taxon>
        <taxon>Gunneridae</taxon>
        <taxon>Pentapetalae</taxon>
        <taxon>rosids</taxon>
        <taxon>malvids</taxon>
        <taxon>Brassicales</taxon>
        <taxon>Brassicaceae</taxon>
        <taxon>Cardamineae</taxon>
        <taxon>Cardamine</taxon>
    </lineage>
</organism>
<reference evidence="1 2" key="1">
    <citation type="submission" date="2024-04" db="EMBL/GenBank/DDBJ databases">
        <title>Genome assembly C_amara_ONT_v2.</title>
        <authorList>
            <person name="Yant L."/>
            <person name="Moore C."/>
            <person name="Slenker M."/>
        </authorList>
    </citation>
    <scope>NUCLEOTIDE SEQUENCE [LARGE SCALE GENOMIC DNA]</scope>
    <source>
        <tissue evidence="1">Leaf</tissue>
    </source>
</reference>
<dbReference type="Proteomes" id="UP001558713">
    <property type="component" value="Unassembled WGS sequence"/>
</dbReference>
<evidence type="ECO:0000313" key="2">
    <source>
        <dbReference type="Proteomes" id="UP001558713"/>
    </source>
</evidence>
<comment type="caution">
    <text evidence="1">The sequence shown here is derived from an EMBL/GenBank/DDBJ whole genome shotgun (WGS) entry which is preliminary data.</text>
</comment>
<sequence>MGVLKRVPEFRAPKISKDDPLFGVLTENDVGLDVVTGRSKIAKDVLDEMTNYLRGGEPPEKQVRIEKVRKLVWELADHPQGQKTFLRLK</sequence>
<gene>
    <name evidence="1" type="ORF">V5N11_021769</name>
</gene>
<protein>
    <submittedName>
        <fullName evidence="1">Uncharacterized protein</fullName>
    </submittedName>
</protein>
<name>A0ABD1BQR4_CARAN</name>
<proteinExistence type="predicted"/>
<evidence type="ECO:0000313" key="1">
    <source>
        <dbReference type="EMBL" id="KAL1219553.1"/>
    </source>
</evidence>
<dbReference type="EMBL" id="JBANAX010000178">
    <property type="protein sequence ID" value="KAL1219553.1"/>
    <property type="molecule type" value="Genomic_DNA"/>
</dbReference>